<feature type="region of interest" description="Disordered" evidence="4">
    <location>
        <begin position="38"/>
        <end position="112"/>
    </location>
</feature>
<dbReference type="InterPro" id="IPR001138">
    <property type="entry name" value="Zn2Cys6_DnaBD"/>
</dbReference>
<dbReference type="STRING" id="28573.A0A0U1LV96"/>
<feature type="compositionally biased region" description="Polar residues" evidence="4">
    <location>
        <begin position="565"/>
        <end position="576"/>
    </location>
</feature>
<accession>A0A0U1LV96</accession>
<dbReference type="OrthoDB" id="10031947at2759"/>
<dbReference type="Proteomes" id="UP000054383">
    <property type="component" value="Unassembled WGS sequence"/>
</dbReference>
<dbReference type="InterPro" id="IPR007219">
    <property type="entry name" value="XnlR_reg_dom"/>
</dbReference>
<dbReference type="CDD" id="cd12148">
    <property type="entry name" value="fungal_TF_MHR"/>
    <property type="match status" value="1"/>
</dbReference>
<dbReference type="PANTHER" id="PTHR47425:SF2">
    <property type="entry name" value="FARB-RELATED"/>
    <property type="match status" value="1"/>
</dbReference>
<keyword evidence="3" id="KW-0539">Nucleus</keyword>
<gene>
    <name evidence="6" type="ORF">PISL3812_03737</name>
</gene>
<evidence type="ECO:0000313" key="6">
    <source>
        <dbReference type="EMBL" id="CRG86726.1"/>
    </source>
</evidence>
<reference evidence="6 7" key="1">
    <citation type="submission" date="2015-04" db="EMBL/GenBank/DDBJ databases">
        <authorList>
            <person name="Syromyatnikov M.Y."/>
            <person name="Popov V.N."/>
        </authorList>
    </citation>
    <scope>NUCLEOTIDE SEQUENCE [LARGE SCALE GENOMIC DNA]</scope>
    <source>
        <strain evidence="6">WF-38-12</strain>
    </source>
</reference>
<dbReference type="CDD" id="cd00067">
    <property type="entry name" value="GAL4"/>
    <property type="match status" value="1"/>
</dbReference>
<dbReference type="InterPro" id="IPR052761">
    <property type="entry name" value="Fungal_Detox/Toxin_TFs"/>
</dbReference>
<proteinExistence type="predicted"/>
<dbReference type="Pfam" id="PF04082">
    <property type="entry name" value="Fungal_trans"/>
    <property type="match status" value="1"/>
</dbReference>
<dbReference type="GO" id="GO:0000981">
    <property type="term" value="F:DNA-binding transcription factor activity, RNA polymerase II-specific"/>
    <property type="evidence" value="ECO:0007669"/>
    <property type="project" value="InterPro"/>
</dbReference>
<evidence type="ECO:0000256" key="4">
    <source>
        <dbReference type="SAM" id="MobiDB-lite"/>
    </source>
</evidence>
<evidence type="ECO:0000313" key="7">
    <source>
        <dbReference type="Proteomes" id="UP000054383"/>
    </source>
</evidence>
<feature type="region of interest" description="Disordered" evidence="4">
    <location>
        <begin position="557"/>
        <end position="579"/>
    </location>
</feature>
<organism evidence="6 7">
    <name type="scientific">Talaromyces islandicus</name>
    <name type="common">Penicillium islandicum</name>
    <dbReference type="NCBI Taxonomy" id="28573"/>
    <lineage>
        <taxon>Eukaryota</taxon>
        <taxon>Fungi</taxon>
        <taxon>Dikarya</taxon>
        <taxon>Ascomycota</taxon>
        <taxon>Pezizomycotina</taxon>
        <taxon>Eurotiomycetes</taxon>
        <taxon>Eurotiomycetidae</taxon>
        <taxon>Eurotiales</taxon>
        <taxon>Trichocomaceae</taxon>
        <taxon>Talaromyces</taxon>
        <taxon>Talaromyces sect. Islandici</taxon>
    </lineage>
</organism>
<evidence type="ECO:0000256" key="3">
    <source>
        <dbReference type="ARBA" id="ARBA00023242"/>
    </source>
</evidence>
<dbReference type="AlphaFoldDB" id="A0A0U1LV96"/>
<dbReference type="GO" id="GO:0003677">
    <property type="term" value="F:DNA binding"/>
    <property type="evidence" value="ECO:0007669"/>
    <property type="project" value="InterPro"/>
</dbReference>
<dbReference type="OMA" id="INDSPHE"/>
<keyword evidence="2" id="KW-0804">Transcription</keyword>
<feature type="compositionally biased region" description="Acidic residues" evidence="4">
    <location>
        <begin position="94"/>
        <end position="108"/>
    </location>
</feature>
<dbReference type="GO" id="GO:0008270">
    <property type="term" value="F:zinc ion binding"/>
    <property type="evidence" value="ECO:0007669"/>
    <property type="project" value="InterPro"/>
</dbReference>
<name>A0A0U1LV96_TALIS</name>
<dbReference type="PANTHER" id="PTHR47425">
    <property type="entry name" value="FARB-RELATED"/>
    <property type="match status" value="1"/>
</dbReference>
<feature type="compositionally biased region" description="Polar residues" evidence="4">
    <location>
        <begin position="603"/>
        <end position="617"/>
    </location>
</feature>
<evidence type="ECO:0000256" key="2">
    <source>
        <dbReference type="ARBA" id="ARBA00023163"/>
    </source>
</evidence>
<evidence type="ECO:0000256" key="1">
    <source>
        <dbReference type="ARBA" id="ARBA00023015"/>
    </source>
</evidence>
<dbReference type="GO" id="GO:0006351">
    <property type="term" value="P:DNA-templated transcription"/>
    <property type="evidence" value="ECO:0007669"/>
    <property type="project" value="InterPro"/>
</dbReference>
<keyword evidence="7" id="KW-1185">Reference proteome</keyword>
<keyword evidence="1" id="KW-0805">Transcription regulation</keyword>
<evidence type="ECO:0000259" key="5">
    <source>
        <dbReference type="Pfam" id="PF04082"/>
    </source>
</evidence>
<feature type="region of interest" description="Disordered" evidence="4">
    <location>
        <begin position="603"/>
        <end position="629"/>
    </location>
</feature>
<protein>
    <recommendedName>
        <fullName evidence="5">Xylanolytic transcriptional activator regulatory domain-containing protein</fullName>
    </recommendedName>
</protein>
<feature type="domain" description="Xylanolytic transcriptional activator regulatory" evidence="5">
    <location>
        <begin position="205"/>
        <end position="374"/>
    </location>
</feature>
<sequence>MLRFVPYQSQTQTDGRHVLRACTACRKRKKRCYHDSFALGGSSQINDSPHEERQVRSSKRARYLSHPPAAAATAGGDEDSSHISNNTTAHSPTDDEEEYADDDDNESDGEARFVGHLNPESAFLAATSPTLTSAQIDNVGVWISRQPATATAAAEQSKKNSGVPELNRRNSMPVSMAVGTKGFRLEELALQHLPEEAGFQALYTIYLEEIHPIFPVIDREAMEAMSVTSPECSLLRLAVCIAASVNPRAKEYLKPPLRGRNYYSSRDGLIKDMIFSLRLLLSLGLVKDKIVLVQALSLVALFTQYAKDRDLSAELAASAIGHSHTAGIHLENQGSKNDGKSEKARGRLFCCVWALDKLNAATQGRPVMMHERDIGRDVTAAILEQQPSFQLLLWIVMLLDRVIEIYRPHSELETFPEGDFPLFEDLIDKTNACNVNSRFLATAEILYHSVAMLSCRVKSLHEPATSSAAFLRQSLSAIKATSLVSEGLDTFLSNLPFIPYAISLSLRVAYRDLRTSRSPMLRERAKAQLLANSRILHRLGGKFGSVTALANMAEQSIHKMDRQSQQRPTTSLQTDPPSAVTIADHPSVLGLHPNLEARMDKTAANTVQESSSLMSTTEPDEPLGSERIPHEFGSTEADLQNMDLSVFDSLFNLDMFSNFEVPEEWS</sequence>
<dbReference type="EMBL" id="CVMT01000003">
    <property type="protein sequence ID" value="CRG86726.1"/>
    <property type="molecule type" value="Genomic_DNA"/>
</dbReference>
<feature type="compositionally biased region" description="Polar residues" evidence="4">
    <location>
        <begin position="82"/>
        <end position="91"/>
    </location>
</feature>